<organism evidence="2 3">
    <name type="scientific">Stutzerimonas stutzeri</name>
    <name type="common">Pseudomonas stutzeri</name>
    <dbReference type="NCBI Taxonomy" id="316"/>
    <lineage>
        <taxon>Bacteria</taxon>
        <taxon>Pseudomonadati</taxon>
        <taxon>Pseudomonadota</taxon>
        <taxon>Gammaproteobacteria</taxon>
        <taxon>Pseudomonadales</taxon>
        <taxon>Pseudomonadaceae</taxon>
        <taxon>Stutzerimonas</taxon>
    </lineage>
</organism>
<dbReference type="KEGG" id="pstu:UIB01_14255"/>
<protein>
    <submittedName>
        <fullName evidence="2">Uncharacterized protein</fullName>
    </submittedName>
</protein>
<feature type="region of interest" description="Disordered" evidence="1">
    <location>
        <begin position="330"/>
        <end position="350"/>
    </location>
</feature>
<gene>
    <name evidence="2" type="ORF">UIB01_14255</name>
</gene>
<evidence type="ECO:0000256" key="1">
    <source>
        <dbReference type="SAM" id="MobiDB-lite"/>
    </source>
</evidence>
<reference evidence="2 3" key="1">
    <citation type="submission" date="2014-03" db="EMBL/GenBank/DDBJ databases">
        <title>Complete genome sequence of Pseudomonas stutzeri 19SMN4.</title>
        <authorList>
            <person name="Brunet-Galmes I."/>
            <person name="Nogales B."/>
            <person name="Busquets A."/>
            <person name="Pena A."/>
            <person name="Gomila M."/>
            <person name="Garcia-Valdes E."/>
            <person name="Lalucat J."/>
            <person name="Bennasar A."/>
            <person name="Bosch R."/>
        </authorList>
    </citation>
    <scope>NUCLEOTIDE SEQUENCE [LARGE SCALE GENOMIC DNA]</scope>
    <source>
        <strain evidence="2 3">19SMN4</strain>
    </source>
</reference>
<dbReference type="PATRIC" id="fig|316.97.peg.2851"/>
<accession>A0A023WU00</accession>
<dbReference type="OrthoDB" id="4393931at2"/>
<dbReference type="Proteomes" id="UP000025238">
    <property type="component" value="Chromosome"/>
</dbReference>
<evidence type="ECO:0000313" key="3">
    <source>
        <dbReference type="Proteomes" id="UP000025238"/>
    </source>
</evidence>
<feature type="region of interest" description="Disordered" evidence="1">
    <location>
        <begin position="169"/>
        <end position="205"/>
    </location>
</feature>
<dbReference type="InterPro" id="IPR041289">
    <property type="entry name" value="Bact_RF_family3"/>
</dbReference>
<sequence>MNRLLDRETLTKLLAKRDGPCLSVYQPTHRSFPERQQDPIRFKHLVRQLEDALKQQGHGDQASALLAPLYALIDNNDFWNHNLDGLAAFAAKDYFQVYRLQRSVPEMAVANSRMHLKPLVRIAQSADRYQILCLSRDSVRLFEGNRDALDEVKLNEAVPRTLADALGSDLTEKGQSGFPQGYSRASERGDPMQVEAGGSGKQAEIDRDRDRYFREVDRAILEHHSKPSGLPLILAALPEQQPHFRRLSHNPNLLPEGIEMGQHALSIEELRSKSWMVMQPRYLKRLEGLLDQFGASHGQGLASDHLDHIGQATRQGRVATLLVEAERRIPGHVDKNDGTATPASEGDVNTPDLLDELTIWTLEQGGDVVVVPTERMPTATGAAAIYRF</sequence>
<proteinExistence type="predicted"/>
<evidence type="ECO:0000313" key="2">
    <source>
        <dbReference type="EMBL" id="AHY43573.1"/>
    </source>
</evidence>
<name>A0A023WU00_STUST</name>
<dbReference type="AlphaFoldDB" id="A0A023WU00"/>
<dbReference type="Pfam" id="PF18845">
    <property type="entry name" value="baeRF_family3"/>
    <property type="match status" value="1"/>
</dbReference>
<dbReference type="EMBL" id="CP007509">
    <property type="protein sequence ID" value="AHY43573.1"/>
    <property type="molecule type" value="Genomic_DNA"/>
</dbReference>